<reference evidence="1 2" key="1">
    <citation type="submission" date="2020-06" db="EMBL/GenBank/DDBJ databases">
        <authorList>
            <person name="Li R."/>
            <person name="Bekaert M."/>
        </authorList>
    </citation>
    <scope>NUCLEOTIDE SEQUENCE [LARGE SCALE GENOMIC DNA]</scope>
    <source>
        <strain evidence="2">wild</strain>
    </source>
</reference>
<protein>
    <submittedName>
        <fullName evidence="1">SerC</fullName>
        <ecNumber evidence="1">2.6.1.52</ecNumber>
    </submittedName>
</protein>
<dbReference type="EMBL" id="CACVKT020008134">
    <property type="protein sequence ID" value="CAC5413390.1"/>
    <property type="molecule type" value="Genomic_DNA"/>
</dbReference>
<keyword evidence="2" id="KW-1185">Reference proteome</keyword>
<accession>A0A6J8DZ15</accession>
<keyword evidence="1" id="KW-0808">Transferase</keyword>
<dbReference type="AlphaFoldDB" id="A0A6J8DZ15"/>
<dbReference type="Gene3D" id="2.40.50.140">
    <property type="entry name" value="Nucleic acid-binding proteins"/>
    <property type="match status" value="1"/>
</dbReference>
<name>A0A6J8DZ15_MYTCO</name>
<dbReference type="OrthoDB" id="6199183at2759"/>
<keyword evidence="1" id="KW-0032">Aminotransferase</keyword>
<dbReference type="Proteomes" id="UP000507470">
    <property type="component" value="Unassembled WGS sequence"/>
</dbReference>
<dbReference type="InterPro" id="IPR012340">
    <property type="entry name" value="NA-bd_OB-fold"/>
</dbReference>
<evidence type="ECO:0000313" key="2">
    <source>
        <dbReference type="Proteomes" id="UP000507470"/>
    </source>
</evidence>
<dbReference type="EC" id="2.6.1.52" evidence="1"/>
<gene>
    <name evidence="1" type="ORF">MCOR_46283</name>
</gene>
<organism evidence="1 2">
    <name type="scientific">Mytilus coruscus</name>
    <name type="common">Sea mussel</name>
    <dbReference type="NCBI Taxonomy" id="42192"/>
    <lineage>
        <taxon>Eukaryota</taxon>
        <taxon>Metazoa</taxon>
        <taxon>Spiralia</taxon>
        <taxon>Lophotrochozoa</taxon>
        <taxon>Mollusca</taxon>
        <taxon>Bivalvia</taxon>
        <taxon>Autobranchia</taxon>
        <taxon>Pteriomorphia</taxon>
        <taxon>Mytilida</taxon>
        <taxon>Mytiloidea</taxon>
        <taxon>Mytilidae</taxon>
        <taxon>Mytilinae</taxon>
        <taxon>Mytilus</taxon>
    </lineage>
</organism>
<sequence>MHIKLADVLKLECEKPCVDIIHATVIDKSSITTYNIIKQMATVILADGTDYVKALVFDLDALTMMAVNKGIQIQDFIPKPNRQIVINKITKIFLSKPVDVSEEVRQTIKESMNKSYDTLSAALSPKKTHVGQMTGIVAKASPVEKKRIRATGEEVPFKKLKLRDLKGEIEVCLWRDLAQTIIPEDQEFKPLLDNEQDFLEDDPAEQEPVSITGIGRILKYKLCAVLSCYRKKLNNTRCEKCGIQYTEGSAASSITGQILPKNSVPLTFFHTTS</sequence>
<evidence type="ECO:0000313" key="1">
    <source>
        <dbReference type="EMBL" id="CAC5413390.1"/>
    </source>
</evidence>
<proteinExistence type="predicted"/>
<dbReference type="GO" id="GO:0004648">
    <property type="term" value="F:O-phospho-L-serine:2-oxoglutarate aminotransferase activity"/>
    <property type="evidence" value="ECO:0007669"/>
    <property type="project" value="UniProtKB-EC"/>
</dbReference>